<protein>
    <submittedName>
        <fullName evidence="1">Uncharacterized protein</fullName>
    </submittedName>
</protein>
<dbReference type="RefSeq" id="XP_038809112.1">
    <property type="nucleotide sequence ID" value="XM_038954432.1"/>
</dbReference>
<dbReference type="GeneID" id="62233583"/>
<name>A0ABQ7IIS3_9HELO</name>
<dbReference type="EMBL" id="RCSX01000015">
    <property type="protein sequence ID" value="KAF7925584.1"/>
    <property type="molecule type" value="Genomic_DNA"/>
</dbReference>
<proteinExistence type="predicted"/>
<evidence type="ECO:0000313" key="2">
    <source>
        <dbReference type="Proteomes" id="UP000783213"/>
    </source>
</evidence>
<gene>
    <name evidence="1" type="ORF">EAE98_006809</name>
</gene>
<evidence type="ECO:0000313" key="1">
    <source>
        <dbReference type="EMBL" id="KAF7925584.1"/>
    </source>
</evidence>
<dbReference type="Proteomes" id="UP000783213">
    <property type="component" value="Unassembled WGS sequence"/>
</dbReference>
<accession>A0ABQ7IIS3</accession>
<keyword evidence="2" id="KW-1185">Reference proteome</keyword>
<comment type="caution">
    <text evidence="1">The sequence shown here is derived from an EMBL/GenBank/DDBJ whole genome shotgun (WGS) entry which is preliminary data.</text>
</comment>
<organism evidence="1 2">
    <name type="scientific">Botrytis deweyae</name>
    <dbReference type="NCBI Taxonomy" id="2478750"/>
    <lineage>
        <taxon>Eukaryota</taxon>
        <taxon>Fungi</taxon>
        <taxon>Dikarya</taxon>
        <taxon>Ascomycota</taxon>
        <taxon>Pezizomycotina</taxon>
        <taxon>Leotiomycetes</taxon>
        <taxon>Helotiales</taxon>
        <taxon>Sclerotiniaceae</taxon>
        <taxon>Botrytis</taxon>
    </lineage>
</organism>
<reference evidence="1 2" key="1">
    <citation type="journal article" date="2020" name="Genome Biol. Evol.">
        <title>Comparative genomics of Sclerotiniaceae.</title>
        <authorList>
            <person name="Valero Jimenez C.A."/>
            <person name="Steentjes M."/>
            <person name="Scholten O.E."/>
            <person name="Van Kan J.A.L."/>
        </authorList>
    </citation>
    <scope>NUCLEOTIDE SEQUENCE [LARGE SCALE GENOMIC DNA]</scope>
    <source>
        <strain evidence="1 2">B1</strain>
    </source>
</reference>
<sequence length="130" mass="14842">MPILFTFYVFECYEQLKTLQGKKIDNPSITEGWFVNATIHESYRSDSNENACANTFDTKTDHSAHDDLWGLAICVFFPIVPGTELRDHHSGILTKSPDQDAWLNKVAIERQLSMRIKSDLTGTNTKARYI</sequence>